<dbReference type="EMBL" id="CP039347">
    <property type="protein sequence ID" value="QCD88838.1"/>
    <property type="molecule type" value="Genomic_DNA"/>
</dbReference>
<dbReference type="InterPro" id="IPR050425">
    <property type="entry name" value="NAD(P)_dehydrat-like"/>
</dbReference>
<dbReference type="InterPro" id="IPR001509">
    <property type="entry name" value="Epimerase_deHydtase"/>
</dbReference>
<dbReference type="AlphaFoldDB" id="A0A4D6LK04"/>
<dbReference type="GO" id="GO:0016616">
    <property type="term" value="F:oxidoreductase activity, acting on the CH-OH group of donors, NAD or NADP as acceptor"/>
    <property type="evidence" value="ECO:0007669"/>
    <property type="project" value="TreeGrafter"/>
</dbReference>
<feature type="domain" description="NAD-dependent epimerase/dehydratase" evidence="4">
    <location>
        <begin position="331"/>
        <end position="564"/>
    </location>
</feature>
<dbReference type="InterPro" id="IPR036291">
    <property type="entry name" value="NAD(P)-bd_dom_sf"/>
</dbReference>
<dbReference type="Proteomes" id="UP000501690">
    <property type="component" value="Linkage Group LG3"/>
</dbReference>
<protein>
    <submittedName>
        <fullName evidence="5">Cinnamoyl-CoA reductase</fullName>
    </submittedName>
</protein>
<dbReference type="FunFam" id="3.40.50.720:FF:000085">
    <property type="entry name" value="Dihydroflavonol reductase"/>
    <property type="match status" value="3"/>
</dbReference>
<accession>A0A4D6LK04</accession>
<evidence type="ECO:0000313" key="6">
    <source>
        <dbReference type="Proteomes" id="UP000501690"/>
    </source>
</evidence>
<keyword evidence="1" id="KW-0521">NADP</keyword>
<dbReference type="SUPFAM" id="SSF51735">
    <property type="entry name" value="NAD(P)-binding Rossmann-fold domains"/>
    <property type="match status" value="3"/>
</dbReference>
<evidence type="ECO:0000256" key="1">
    <source>
        <dbReference type="ARBA" id="ARBA00022857"/>
    </source>
</evidence>
<evidence type="ECO:0000259" key="4">
    <source>
        <dbReference type="Pfam" id="PF01370"/>
    </source>
</evidence>
<evidence type="ECO:0000256" key="3">
    <source>
        <dbReference type="ARBA" id="ARBA00023445"/>
    </source>
</evidence>
<keyword evidence="2" id="KW-0560">Oxidoreductase</keyword>
<feature type="domain" description="NAD-dependent epimerase/dehydratase" evidence="4">
    <location>
        <begin position="641"/>
        <end position="874"/>
    </location>
</feature>
<proteinExistence type="inferred from homology"/>
<dbReference type="PANTHER" id="PTHR10366">
    <property type="entry name" value="NAD DEPENDENT EPIMERASE/DEHYDRATASE"/>
    <property type="match status" value="1"/>
</dbReference>
<gene>
    <name evidence="5" type="ORF">DEO72_LG3g3390</name>
</gene>
<dbReference type="PANTHER" id="PTHR10366:SF802">
    <property type="entry name" value="CINNAMYL ALCOHOL DEHYDROGENASE"/>
    <property type="match status" value="1"/>
</dbReference>
<dbReference type="Gene3D" id="3.40.50.720">
    <property type="entry name" value="NAD(P)-binding Rossmann-like Domain"/>
    <property type="match status" value="3"/>
</dbReference>
<feature type="domain" description="NAD-dependent epimerase/dehydratase" evidence="4">
    <location>
        <begin position="9"/>
        <end position="244"/>
    </location>
</feature>
<keyword evidence="6" id="KW-1185">Reference proteome</keyword>
<evidence type="ECO:0000256" key="2">
    <source>
        <dbReference type="ARBA" id="ARBA00023002"/>
    </source>
</evidence>
<sequence length="956" mass="106905">MSSNRERVVCVTGASGFIASWIIKFLLQRQYTVRATVRDPSNHEKVHHLLKLEGAKERLHLYKADLLEEGSFDSAFEGCHGVFHTASRVQFIVNDPQKELIDPAVKGTLNVVKSCAKSTSVKRIVLTSSFAAVLYNGRPRSPEVVVDETWFSDPNILSEIERWYAYAKTLAEDAARKFLEEQDIKLIVINPAMTIGPLLQQQMNESCASILNLINGSQTFPNFSFGWINVKDVANAHVQAYESDSASGRYCLVERVAHFSEIVKILGQMYPTLKIADRCEDDEPFLPTFKVSKEKAKRLGIEFISLEESLRETVECLKEKKFVDFYEGKLVCVTGASGYIASWIVKFLLQRGYTVRATVRNPNDHRKVEHLLKLEGAEERLHLLKADLLTENSFDSIVEGCDGVFHTASPFFHNVKDPQAELIDPAVKGTLNVLKSCAKSSSVKRVVLTSSVAAVAYNERPKTPEVVVDETWFSNPDYCRELKLWYLLSKTLAEDAAWKFSKENNLDLVAVNPAMVVGPLLQAELNTSASVILNLINGSETFPNNTYGWINVKDVANAHIQAYEIASASGRYCLVERVAHFSELANILKDQYPTYQVPEKAEDDEPYVPTFQVSKEKAKSLGLEFIPLELARMSSGVGKVVCVTGASGFIASWIVKFLLQRGYTVRATVRNPSNRRKVSHLVNLEGAKERLHLFTADLLEEGSFDSVVEGCDGVFHTASPVRFVVKDPQAELIDPAVKGTLNVLKSCAKSPSVKRVVFTSSTAAVVYNERPKTPQVVADETWFSNPDVCRELELWYHLSKTLAEEAAWKFVTENNIDMISINPAMVAGSFLQPEINETIEYILNIINGKPIPNKAFGWVDVKDVANAHILAYEIASASGRYCLSERVIHSSELARILRDLYPTLQIPDKGEVDEAYVSTYQISKEKAKSLGIEFIPLEVSLRDTVESFREKKIINF</sequence>
<evidence type="ECO:0000313" key="5">
    <source>
        <dbReference type="EMBL" id="QCD88838.1"/>
    </source>
</evidence>
<dbReference type="CDD" id="cd08958">
    <property type="entry name" value="FR_SDR_e"/>
    <property type="match status" value="3"/>
</dbReference>
<dbReference type="Pfam" id="PF01370">
    <property type="entry name" value="Epimerase"/>
    <property type="match status" value="3"/>
</dbReference>
<organism evidence="5 6">
    <name type="scientific">Vigna unguiculata</name>
    <name type="common">Cowpea</name>
    <dbReference type="NCBI Taxonomy" id="3917"/>
    <lineage>
        <taxon>Eukaryota</taxon>
        <taxon>Viridiplantae</taxon>
        <taxon>Streptophyta</taxon>
        <taxon>Embryophyta</taxon>
        <taxon>Tracheophyta</taxon>
        <taxon>Spermatophyta</taxon>
        <taxon>Magnoliopsida</taxon>
        <taxon>eudicotyledons</taxon>
        <taxon>Gunneridae</taxon>
        <taxon>Pentapetalae</taxon>
        <taxon>rosids</taxon>
        <taxon>fabids</taxon>
        <taxon>Fabales</taxon>
        <taxon>Fabaceae</taxon>
        <taxon>Papilionoideae</taxon>
        <taxon>50 kb inversion clade</taxon>
        <taxon>NPAAA clade</taxon>
        <taxon>indigoferoid/millettioid clade</taxon>
        <taxon>Phaseoleae</taxon>
        <taxon>Vigna</taxon>
    </lineage>
</organism>
<reference evidence="5 6" key="1">
    <citation type="submission" date="2019-04" db="EMBL/GenBank/DDBJ databases">
        <title>An improved genome assembly and genetic linkage map for asparagus bean, Vigna unguiculata ssp. sesquipedialis.</title>
        <authorList>
            <person name="Xia Q."/>
            <person name="Zhang R."/>
            <person name="Dong Y."/>
        </authorList>
    </citation>
    <scope>NUCLEOTIDE SEQUENCE [LARGE SCALE GENOMIC DNA]</scope>
    <source>
        <tissue evidence="5">Leaf</tissue>
    </source>
</reference>
<name>A0A4D6LK04_VIGUN</name>
<comment type="similarity">
    <text evidence="3">Belongs to the NAD(P)-dependent epimerase/dehydratase family. Dihydroflavonol-4-reductase subfamily.</text>
</comment>